<dbReference type="AlphaFoldDB" id="A0A857JGV8"/>
<dbReference type="PROSITE" id="PS51635">
    <property type="entry name" value="PNPLA"/>
    <property type="match status" value="1"/>
</dbReference>
<evidence type="ECO:0000313" key="5">
    <source>
        <dbReference type="Proteomes" id="UP000464524"/>
    </source>
</evidence>
<keyword evidence="1 2" id="KW-0443">Lipid metabolism</keyword>
<evidence type="ECO:0000313" key="4">
    <source>
        <dbReference type="EMBL" id="QHJ11269.1"/>
    </source>
</evidence>
<sequence length="279" mass="31555">MKSIVPIFSGGGTRLTVHIGVFDALQKLDIHFQHMVGVSGGSIVAALFCCGVPLADIKHLAMTTDFKKFKGFSLFRLLRQGGLSSGDQFEAWMDKHLKGQTFSDIEKDLHILATDVNGGGPVVFSRKTSPDLKISKAVRFSMSIPLFFSFQAYKHHVLVDGAILSEDALYQDWAGDGSPVMCFKLKSEHVTDSSFKKSWLPLRQYVMMLIRTFMTAMSREYVHAEYWRNTIIINTGKLSPVDFNITPLQKEELYNIGFKTAFEFVPKRMQFYTDTQLRN</sequence>
<feature type="domain" description="PNPLA" evidence="3">
    <location>
        <begin position="6"/>
        <end position="173"/>
    </location>
</feature>
<keyword evidence="2" id="KW-0378">Hydrolase</keyword>
<evidence type="ECO:0000259" key="3">
    <source>
        <dbReference type="PROSITE" id="PS51635"/>
    </source>
</evidence>
<dbReference type="PANTHER" id="PTHR46394:SF1">
    <property type="entry name" value="PNPLA DOMAIN-CONTAINING PROTEIN"/>
    <property type="match status" value="1"/>
</dbReference>
<keyword evidence="5" id="KW-1185">Reference proteome</keyword>
<evidence type="ECO:0000256" key="1">
    <source>
        <dbReference type="ARBA" id="ARBA00023098"/>
    </source>
</evidence>
<dbReference type="RefSeq" id="WP_007989033.1">
    <property type="nucleotide sequence ID" value="NZ_CP047656.1"/>
</dbReference>
<comment type="caution">
    <text evidence="2">Lacks conserved residue(s) required for the propagation of feature annotation.</text>
</comment>
<dbReference type="InterPro" id="IPR002641">
    <property type="entry name" value="PNPLA_dom"/>
</dbReference>
<dbReference type="SUPFAM" id="SSF52151">
    <property type="entry name" value="FabD/lysophospholipase-like"/>
    <property type="match status" value="1"/>
</dbReference>
<proteinExistence type="predicted"/>
<dbReference type="InterPro" id="IPR052580">
    <property type="entry name" value="Lipid_Hydrolase"/>
</dbReference>
<dbReference type="EMBL" id="CP047656">
    <property type="protein sequence ID" value="QHJ11269.1"/>
    <property type="molecule type" value="Genomic_DNA"/>
</dbReference>
<evidence type="ECO:0000256" key="2">
    <source>
        <dbReference type="PROSITE-ProRule" id="PRU01161"/>
    </source>
</evidence>
<gene>
    <name evidence="4" type="ORF">FX988_01497</name>
</gene>
<dbReference type="Gene3D" id="3.40.1090.10">
    <property type="entry name" value="Cytosolic phospholipase A2 catalytic domain"/>
    <property type="match status" value="2"/>
</dbReference>
<name>A0A857JGV8_9ALTE</name>
<protein>
    <recommendedName>
        <fullName evidence="3">PNPLA domain-containing protein</fullName>
    </recommendedName>
</protein>
<feature type="short sequence motif" description="GXSXG" evidence="2">
    <location>
        <begin position="37"/>
        <end position="41"/>
    </location>
</feature>
<dbReference type="Proteomes" id="UP000464524">
    <property type="component" value="Chromosome"/>
</dbReference>
<dbReference type="OrthoDB" id="5290098at2"/>
<dbReference type="PANTHER" id="PTHR46394">
    <property type="entry name" value="ANNEXIN"/>
    <property type="match status" value="1"/>
</dbReference>
<dbReference type="GO" id="GO:0016787">
    <property type="term" value="F:hydrolase activity"/>
    <property type="evidence" value="ECO:0007669"/>
    <property type="project" value="UniProtKB-UniRule"/>
</dbReference>
<dbReference type="CDD" id="cd07207">
    <property type="entry name" value="Pat_ExoU_VipD_like"/>
    <property type="match status" value="1"/>
</dbReference>
<feature type="short sequence motif" description="DGA/G" evidence="2">
    <location>
        <begin position="160"/>
        <end position="162"/>
    </location>
</feature>
<feature type="active site" description="Proton acceptor" evidence="2">
    <location>
        <position position="160"/>
    </location>
</feature>
<dbReference type="GO" id="GO:0016042">
    <property type="term" value="P:lipid catabolic process"/>
    <property type="evidence" value="ECO:0007669"/>
    <property type="project" value="UniProtKB-UniRule"/>
</dbReference>
<dbReference type="InterPro" id="IPR016035">
    <property type="entry name" value="Acyl_Trfase/lysoPLipase"/>
</dbReference>
<reference evidence="4 5" key="1">
    <citation type="submission" date="2019-12" db="EMBL/GenBank/DDBJ databases">
        <title>Genome sequencing and assembly of endphytes of Porphyra tenera.</title>
        <authorList>
            <person name="Park J.M."/>
            <person name="Shin R."/>
            <person name="Jo S.H."/>
        </authorList>
    </citation>
    <scope>NUCLEOTIDE SEQUENCE [LARGE SCALE GENOMIC DNA]</scope>
    <source>
        <strain evidence="4 5">GPM4</strain>
    </source>
</reference>
<feature type="active site" description="Nucleophile" evidence="2">
    <location>
        <position position="39"/>
    </location>
</feature>
<organism evidence="4 5">
    <name type="scientific">Paraglaciecola mesophila</name>
    <dbReference type="NCBI Taxonomy" id="197222"/>
    <lineage>
        <taxon>Bacteria</taxon>
        <taxon>Pseudomonadati</taxon>
        <taxon>Pseudomonadota</taxon>
        <taxon>Gammaproteobacteria</taxon>
        <taxon>Alteromonadales</taxon>
        <taxon>Alteromonadaceae</taxon>
        <taxon>Paraglaciecola</taxon>
    </lineage>
</organism>
<dbReference type="KEGG" id="pmes:FX988_01497"/>
<keyword evidence="2" id="KW-0442">Lipid degradation</keyword>
<dbReference type="Pfam" id="PF01734">
    <property type="entry name" value="Patatin"/>
    <property type="match status" value="1"/>
</dbReference>
<accession>A0A857JGV8</accession>